<name>A0ACA9KV72_9GLOM</name>
<evidence type="ECO:0000313" key="1">
    <source>
        <dbReference type="EMBL" id="CAG8492121.1"/>
    </source>
</evidence>
<comment type="caution">
    <text evidence="1">The sequence shown here is derived from an EMBL/GenBank/DDBJ whole genome shotgun (WGS) entry which is preliminary data.</text>
</comment>
<sequence length="382" mass="42407">MKSKKNLLDLIGRSPPKESVFDAVTISSDLEQNEHSSDLLSTSSSKNAEVGDTNLMKIALPRCEQKIFINGPPEMTTSASLLSLVQVPVELEICSVCFGEFEIIYDLQCNHKFCSECLRKFFLQAKSPTFILPVRCCNKEINMDYAPLVLESEEFQQIIQRISDASYHLFCPTPGCENPIHVNEVFTNDSTSPPISHEAPKILKCPNCNKDICVKCRSHAHPAVPSTGIVQRRPLTSAAVDSSRSTMVPDFTDYKKKNTDSYTNRTFTYLMVGATGVVTASGTKALVTDFLANLSASADVLALAKVEIDLAKIPEGKNVTIKWRGKPVFIRHRTPSEIDEANSVKLSELKDPQVDAERAKRPEWLVMIVSRIVQIVLLVKQC</sequence>
<evidence type="ECO:0000313" key="2">
    <source>
        <dbReference type="Proteomes" id="UP000789525"/>
    </source>
</evidence>
<proteinExistence type="predicted"/>
<organism evidence="1 2">
    <name type="scientific">Acaulospora colombiana</name>
    <dbReference type="NCBI Taxonomy" id="27376"/>
    <lineage>
        <taxon>Eukaryota</taxon>
        <taxon>Fungi</taxon>
        <taxon>Fungi incertae sedis</taxon>
        <taxon>Mucoromycota</taxon>
        <taxon>Glomeromycotina</taxon>
        <taxon>Glomeromycetes</taxon>
        <taxon>Diversisporales</taxon>
        <taxon>Acaulosporaceae</taxon>
        <taxon>Acaulospora</taxon>
    </lineage>
</organism>
<dbReference type="EMBL" id="CAJVPT010003124">
    <property type="protein sequence ID" value="CAG8492121.1"/>
    <property type="molecule type" value="Genomic_DNA"/>
</dbReference>
<keyword evidence="2" id="KW-1185">Reference proteome</keyword>
<accession>A0ACA9KV72</accession>
<dbReference type="Proteomes" id="UP000789525">
    <property type="component" value="Unassembled WGS sequence"/>
</dbReference>
<gene>
    <name evidence="1" type="ORF">ACOLOM_LOCUS2424</name>
</gene>
<reference evidence="1" key="1">
    <citation type="submission" date="2021-06" db="EMBL/GenBank/DDBJ databases">
        <authorList>
            <person name="Kallberg Y."/>
            <person name="Tangrot J."/>
            <person name="Rosling A."/>
        </authorList>
    </citation>
    <scope>NUCLEOTIDE SEQUENCE</scope>
    <source>
        <strain evidence="1">CL356</strain>
    </source>
</reference>
<protein>
    <submittedName>
        <fullName evidence="1">482_t:CDS:1</fullName>
    </submittedName>
</protein>